<keyword evidence="2" id="KW-0813">Transport</keyword>
<evidence type="ECO:0000313" key="9">
    <source>
        <dbReference type="EMBL" id="RTR06508.1"/>
    </source>
</evidence>
<evidence type="ECO:0000256" key="8">
    <source>
        <dbReference type="SAM" id="Phobius"/>
    </source>
</evidence>
<name>A0A431V8E4_9GAMM</name>
<reference evidence="9 10" key="1">
    <citation type="submission" date="2018-12" db="EMBL/GenBank/DDBJ databases">
        <authorList>
            <person name="Yu L."/>
        </authorList>
    </citation>
    <scope>NUCLEOTIDE SEQUENCE [LARGE SCALE GENOMIC DNA]</scope>
    <source>
        <strain evidence="9 10">11S</strain>
    </source>
</reference>
<protein>
    <submittedName>
        <fullName evidence="9">FUSC family protein</fullName>
    </submittedName>
</protein>
<evidence type="ECO:0000256" key="4">
    <source>
        <dbReference type="ARBA" id="ARBA00022692"/>
    </source>
</evidence>
<keyword evidence="6 8" id="KW-0472">Membrane</keyword>
<dbReference type="PANTHER" id="PTHR30509:SF9">
    <property type="entry name" value="MULTIDRUG RESISTANCE PROTEIN MDTO"/>
    <property type="match status" value="1"/>
</dbReference>
<proteinExistence type="predicted"/>
<feature type="transmembrane region" description="Helical" evidence="8">
    <location>
        <begin position="141"/>
        <end position="163"/>
    </location>
</feature>
<evidence type="ECO:0000256" key="1">
    <source>
        <dbReference type="ARBA" id="ARBA00004651"/>
    </source>
</evidence>
<feature type="transmembrane region" description="Helical" evidence="8">
    <location>
        <begin position="71"/>
        <end position="88"/>
    </location>
</feature>
<accession>A0A431V8E4</accession>
<dbReference type="Proteomes" id="UP000267400">
    <property type="component" value="Unassembled WGS sequence"/>
</dbReference>
<evidence type="ECO:0000256" key="7">
    <source>
        <dbReference type="SAM" id="MobiDB-lite"/>
    </source>
</evidence>
<keyword evidence="5 8" id="KW-1133">Transmembrane helix</keyword>
<comment type="caution">
    <text evidence="9">The sequence shown here is derived from an EMBL/GenBank/DDBJ whole genome shotgun (WGS) entry which is preliminary data.</text>
</comment>
<feature type="transmembrane region" description="Helical" evidence="8">
    <location>
        <begin position="46"/>
        <end position="64"/>
    </location>
</feature>
<feature type="compositionally biased region" description="Polar residues" evidence="7">
    <location>
        <begin position="376"/>
        <end position="386"/>
    </location>
</feature>
<keyword evidence="4 8" id="KW-0812">Transmembrane</keyword>
<evidence type="ECO:0000256" key="2">
    <source>
        <dbReference type="ARBA" id="ARBA00022448"/>
    </source>
</evidence>
<evidence type="ECO:0000256" key="6">
    <source>
        <dbReference type="ARBA" id="ARBA00023136"/>
    </source>
</evidence>
<dbReference type="EMBL" id="RXNS01000002">
    <property type="protein sequence ID" value="RTR06508.1"/>
    <property type="molecule type" value="Genomic_DNA"/>
</dbReference>
<feature type="region of interest" description="Disordered" evidence="7">
    <location>
        <begin position="358"/>
        <end position="386"/>
    </location>
</feature>
<dbReference type="PANTHER" id="PTHR30509">
    <property type="entry name" value="P-HYDROXYBENZOIC ACID EFFLUX PUMP SUBUNIT-RELATED"/>
    <property type="match status" value="1"/>
</dbReference>
<keyword evidence="10" id="KW-1185">Reference proteome</keyword>
<feature type="transmembrane region" description="Helical" evidence="8">
    <location>
        <begin position="21"/>
        <end position="40"/>
    </location>
</feature>
<gene>
    <name evidence="9" type="ORF">EKG36_03290</name>
</gene>
<evidence type="ECO:0000256" key="3">
    <source>
        <dbReference type="ARBA" id="ARBA00022475"/>
    </source>
</evidence>
<dbReference type="AlphaFoldDB" id="A0A431V8E4"/>
<evidence type="ECO:0000256" key="5">
    <source>
        <dbReference type="ARBA" id="ARBA00022989"/>
    </source>
</evidence>
<dbReference type="RefSeq" id="WP_126480996.1">
    <property type="nucleotide sequence ID" value="NZ_RXNS01000002.1"/>
</dbReference>
<dbReference type="InterPro" id="IPR006726">
    <property type="entry name" value="PHBA_efflux_AaeB/fusaric-R"/>
</dbReference>
<keyword evidence="3" id="KW-1003">Cell membrane</keyword>
<organism evidence="9 10">
    <name type="scientific">Halomonas nitroreducens</name>
    <dbReference type="NCBI Taxonomy" id="447425"/>
    <lineage>
        <taxon>Bacteria</taxon>
        <taxon>Pseudomonadati</taxon>
        <taxon>Pseudomonadota</taxon>
        <taxon>Gammaproteobacteria</taxon>
        <taxon>Oceanospirillales</taxon>
        <taxon>Halomonadaceae</taxon>
        <taxon>Halomonas</taxon>
    </lineage>
</organism>
<evidence type="ECO:0000313" key="10">
    <source>
        <dbReference type="Proteomes" id="UP000267400"/>
    </source>
</evidence>
<sequence>MILARLRDPYFSHRHRRKLHVLRVALALCVTYAVTELFAIQHSGWALVSTVMVMGNLPHIGGVLDKGRQRLLGTLLGAAWGLLLIAAAPLPWSGLVPLGTLLAIALGTWMTFGKRYGYGGLMFAISLLLVVGDGNQDLGVALWRSFDVLLGTLIGIAVTVAVLPHKATDMLRFMLADNLDRMARLYHAHTSATSAPDLDTRELLKACSGLLVKQRGMVDAIHREGRLRRGELDDIISLQRRMLSTIELLLETHWNTRAGHDRIDAMGGLRDQQHILAREIGTLAFQVRTGHAIEVRVAPFDLQRHAGLAADAQAEDGRALFSPSGYLWLNRELARLTGELIERLSDLERLPSQRLRRRASRNGLLDRPAGERPAHQQGQPDDGQQA</sequence>
<feature type="transmembrane region" description="Helical" evidence="8">
    <location>
        <begin position="119"/>
        <end position="135"/>
    </location>
</feature>
<dbReference type="Pfam" id="PF04632">
    <property type="entry name" value="FUSC"/>
    <property type="match status" value="1"/>
</dbReference>
<comment type="subcellular location">
    <subcellularLocation>
        <location evidence="1">Cell membrane</location>
        <topology evidence="1">Multi-pass membrane protein</topology>
    </subcellularLocation>
</comment>
<dbReference type="OrthoDB" id="977186at2"/>
<dbReference type="GO" id="GO:0022857">
    <property type="term" value="F:transmembrane transporter activity"/>
    <property type="evidence" value="ECO:0007669"/>
    <property type="project" value="InterPro"/>
</dbReference>
<dbReference type="GO" id="GO:0005886">
    <property type="term" value="C:plasma membrane"/>
    <property type="evidence" value="ECO:0007669"/>
    <property type="project" value="UniProtKB-SubCell"/>
</dbReference>